<keyword evidence="3" id="KW-1133">Transmembrane helix</keyword>
<feature type="region of interest" description="Disordered" evidence="6">
    <location>
        <begin position="278"/>
        <end position="314"/>
    </location>
</feature>
<dbReference type="GO" id="GO:0080115">
    <property type="term" value="F:myosin XI tail binding"/>
    <property type="evidence" value="ECO:0007669"/>
    <property type="project" value="UniProtKB-ARBA"/>
</dbReference>
<evidence type="ECO:0000313" key="8">
    <source>
        <dbReference type="EMBL" id="KAJ1700387.1"/>
    </source>
</evidence>
<feature type="compositionally biased region" description="Basic and acidic residues" evidence="6">
    <location>
        <begin position="283"/>
        <end position="305"/>
    </location>
</feature>
<name>A0A9Q0CVB6_9POAL</name>
<evidence type="ECO:0000256" key="3">
    <source>
        <dbReference type="ARBA" id="ARBA00022989"/>
    </source>
</evidence>
<comment type="subcellular location">
    <subcellularLocation>
        <location evidence="1">Membrane</location>
    </subcellularLocation>
</comment>
<gene>
    <name evidence="8" type="ORF">LUZ63_000166</name>
</gene>
<accession>A0A9Q0CVB6</accession>
<feature type="domain" description="GTD-binding" evidence="7">
    <location>
        <begin position="11"/>
        <end position="109"/>
    </location>
</feature>
<dbReference type="PANTHER" id="PTHR31422">
    <property type="entry name" value="BNAANNG28530D PROTEIN"/>
    <property type="match status" value="1"/>
</dbReference>
<evidence type="ECO:0000256" key="5">
    <source>
        <dbReference type="SAM" id="Coils"/>
    </source>
</evidence>
<keyword evidence="4" id="KW-0472">Membrane</keyword>
<evidence type="ECO:0000313" key="9">
    <source>
        <dbReference type="Proteomes" id="UP001151287"/>
    </source>
</evidence>
<feature type="coiled-coil region" evidence="5">
    <location>
        <begin position="52"/>
        <end position="111"/>
    </location>
</feature>
<evidence type="ECO:0000256" key="4">
    <source>
        <dbReference type="ARBA" id="ARBA00023136"/>
    </source>
</evidence>
<keyword evidence="9" id="KW-1185">Reference proteome</keyword>
<dbReference type="PROSITE" id="PS51775">
    <property type="entry name" value="GTD_BINDING"/>
    <property type="match status" value="1"/>
</dbReference>
<evidence type="ECO:0000256" key="2">
    <source>
        <dbReference type="ARBA" id="ARBA00022692"/>
    </source>
</evidence>
<reference evidence="8" key="1">
    <citation type="journal article" date="2022" name="Cell">
        <title>Repeat-based holocentromeres influence genome architecture and karyotype evolution.</title>
        <authorList>
            <person name="Hofstatter P.G."/>
            <person name="Thangavel G."/>
            <person name="Lux T."/>
            <person name="Neumann P."/>
            <person name="Vondrak T."/>
            <person name="Novak P."/>
            <person name="Zhang M."/>
            <person name="Costa L."/>
            <person name="Castellani M."/>
            <person name="Scott A."/>
            <person name="Toegelov H."/>
            <person name="Fuchs J."/>
            <person name="Mata-Sucre Y."/>
            <person name="Dias Y."/>
            <person name="Vanzela A.L.L."/>
            <person name="Huettel B."/>
            <person name="Almeida C.C.S."/>
            <person name="Simkova H."/>
            <person name="Souza G."/>
            <person name="Pedrosa-Harand A."/>
            <person name="Macas J."/>
            <person name="Mayer K.F.X."/>
            <person name="Houben A."/>
            <person name="Marques A."/>
        </authorList>
    </citation>
    <scope>NUCLEOTIDE SEQUENCE</scope>
    <source>
        <strain evidence="8">RhyBre1mFocal</strain>
    </source>
</reference>
<organism evidence="8 9">
    <name type="scientific">Rhynchospora breviuscula</name>
    <dbReference type="NCBI Taxonomy" id="2022672"/>
    <lineage>
        <taxon>Eukaryota</taxon>
        <taxon>Viridiplantae</taxon>
        <taxon>Streptophyta</taxon>
        <taxon>Embryophyta</taxon>
        <taxon>Tracheophyta</taxon>
        <taxon>Spermatophyta</taxon>
        <taxon>Magnoliopsida</taxon>
        <taxon>Liliopsida</taxon>
        <taxon>Poales</taxon>
        <taxon>Cyperaceae</taxon>
        <taxon>Cyperoideae</taxon>
        <taxon>Rhynchosporeae</taxon>
        <taxon>Rhynchospora</taxon>
    </lineage>
</organism>
<dbReference type="InterPro" id="IPR007656">
    <property type="entry name" value="GTD-bd"/>
</dbReference>
<dbReference type="PANTHER" id="PTHR31422:SF1">
    <property type="entry name" value="GTD-BINDING DOMAIN-CONTAINING PROTEIN"/>
    <property type="match status" value="1"/>
</dbReference>
<dbReference type="EMBL" id="JAMQYH010000001">
    <property type="protein sequence ID" value="KAJ1700387.1"/>
    <property type="molecule type" value="Genomic_DNA"/>
</dbReference>
<dbReference type="GO" id="GO:0016020">
    <property type="term" value="C:membrane"/>
    <property type="evidence" value="ECO:0007669"/>
    <property type="project" value="UniProtKB-SubCell"/>
</dbReference>
<dbReference type="OrthoDB" id="1105498at2759"/>
<dbReference type="Proteomes" id="UP001151287">
    <property type="component" value="Unassembled WGS sequence"/>
</dbReference>
<evidence type="ECO:0000256" key="6">
    <source>
        <dbReference type="SAM" id="MobiDB-lite"/>
    </source>
</evidence>
<proteinExistence type="predicted"/>
<evidence type="ECO:0000259" key="7">
    <source>
        <dbReference type="PROSITE" id="PS51775"/>
    </source>
</evidence>
<dbReference type="AlphaFoldDB" id="A0A9Q0CVB6"/>
<keyword evidence="2" id="KW-0812">Transmembrane</keyword>
<keyword evidence="5" id="KW-0175">Coiled coil</keyword>
<sequence>MLRRRAAMNEIEIAELKEALYDQYMLMTNLCIELEEEREASSTAASEALSMILRLEREKAAEKMEASQYKRMAEEKLQHVEENMAELEEEVQEKEMEISFLRHQLEEYRKKMSFVGVNAHDIEEQRKARNQIINEIPNLIRRNTSLPVFRYNRIRDELANSPLTPILGPRKIARYLSHIDESEFEKKAKLEMLLETSHESSLEESKSIQASCGSNVVSETSLPESKGSSSSASNLESNVVVVHDVFEVPESQSSCSDIINEPKNKKIISSTESLLIPQADLTPHAESKTPIKRDHSKASHKDSHASSKSSDNDLEQIKKRLEKLEKEKITKQSSTVSSEQHLKLLKDIYEQLMTIEKRTKPIEPQKNCTKKEDTTLDSIIEAVLSFSI</sequence>
<comment type="caution">
    <text evidence="8">The sequence shown here is derived from an EMBL/GenBank/DDBJ whole genome shotgun (WGS) entry which is preliminary data.</text>
</comment>
<protein>
    <recommendedName>
        <fullName evidence="7">GTD-binding domain-containing protein</fullName>
    </recommendedName>
</protein>
<dbReference type="Pfam" id="PF04576">
    <property type="entry name" value="Zein-binding"/>
    <property type="match status" value="1"/>
</dbReference>
<evidence type="ECO:0000256" key="1">
    <source>
        <dbReference type="ARBA" id="ARBA00004370"/>
    </source>
</evidence>